<dbReference type="InterPro" id="IPR039670">
    <property type="entry name" value="NPC2-like"/>
</dbReference>
<dbReference type="PANTHER" id="PTHR11306:SF0">
    <property type="entry name" value="PHOSPHATIDYLGLYCEROL_PHOSPHATIDYLINOSITOL TRANSFER PROTEIN"/>
    <property type="match status" value="1"/>
</dbReference>
<evidence type="ECO:0000313" key="10">
    <source>
        <dbReference type="EMBL" id="KAE8416737.1"/>
    </source>
</evidence>
<proteinExistence type="inferred from homology"/>
<dbReference type="PANTHER" id="PTHR11306">
    <property type="entry name" value="NIEMANN PICK TYPE C2 PROTEIN NPC2-RELATED"/>
    <property type="match status" value="1"/>
</dbReference>
<dbReference type="Proteomes" id="UP000325395">
    <property type="component" value="Unassembled WGS sequence"/>
</dbReference>
<evidence type="ECO:0000256" key="8">
    <source>
        <dbReference type="SAM" id="SignalP"/>
    </source>
</evidence>
<evidence type="ECO:0000313" key="11">
    <source>
        <dbReference type="Proteomes" id="UP000325395"/>
    </source>
</evidence>
<evidence type="ECO:0000256" key="5">
    <source>
        <dbReference type="ARBA" id="ARBA00022448"/>
    </source>
</evidence>
<dbReference type="InterPro" id="IPR036846">
    <property type="entry name" value="GM2-AP_sf"/>
</dbReference>
<feature type="chain" id="PRO_5045600297" description="Phosphatidylglycerol/phosphatidylinositol transfer protein" evidence="8">
    <location>
        <begin position="18"/>
        <end position="164"/>
    </location>
</feature>
<dbReference type="Pfam" id="PF02221">
    <property type="entry name" value="E1_DerP2_DerF2"/>
    <property type="match status" value="1"/>
</dbReference>
<dbReference type="InterPro" id="IPR014756">
    <property type="entry name" value="Ig_E-set"/>
</dbReference>
<sequence length="164" mass="18527">MMYFSFPFFALLTSSIAFQFPITSPYFHISNGWSYETCGSPDDAVDIKRISLNPDSPSAGKPLEVKLMMTVYNTIEEGAYVDVVVKLGLIKLLKKEFDACETLRNYNSTIQCPVEPGSYEVTHTADLPREIPLAKYNIEAEGYNNNDDPMLCLKFVADFRFPPK</sequence>
<organism evidence="10 11">
    <name type="scientific">Aspergillus pseudocaelatus</name>
    <dbReference type="NCBI Taxonomy" id="1825620"/>
    <lineage>
        <taxon>Eukaryota</taxon>
        <taxon>Fungi</taxon>
        <taxon>Dikarya</taxon>
        <taxon>Ascomycota</taxon>
        <taxon>Pezizomycotina</taxon>
        <taxon>Eurotiomycetes</taxon>
        <taxon>Eurotiomycetidae</taxon>
        <taxon>Eurotiales</taxon>
        <taxon>Aspergillaceae</taxon>
        <taxon>Aspergillus</taxon>
        <taxon>Aspergillus subgen. Circumdati</taxon>
    </lineage>
</organism>
<evidence type="ECO:0000256" key="3">
    <source>
        <dbReference type="ARBA" id="ARBA00011245"/>
    </source>
</evidence>
<dbReference type="SUPFAM" id="SSF81296">
    <property type="entry name" value="E set domains"/>
    <property type="match status" value="1"/>
</dbReference>
<comment type="similarity">
    <text evidence="2">Belongs to the NPC2 family.</text>
</comment>
<keyword evidence="11" id="KW-1185">Reference proteome</keyword>
<feature type="signal peptide" evidence="8">
    <location>
        <begin position="1"/>
        <end position="17"/>
    </location>
</feature>
<dbReference type="Gene3D" id="2.70.220.10">
    <property type="entry name" value="Ganglioside GM2 activator"/>
    <property type="match status" value="2"/>
</dbReference>
<evidence type="ECO:0000259" key="9">
    <source>
        <dbReference type="SMART" id="SM00737"/>
    </source>
</evidence>
<dbReference type="SMART" id="SM00737">
    <property type="entry name" value="ML"/>
    <property type="match status" value="1"/>
</dbReference>
<keyword evidence="6 8" id="KW-0732">Signal</keyword>
<dbReference type="InterPro" id="IPR003172">
    <property type="entry name" value="ML_dom"/>
</dbReference>
<protein>
    <recommendedName>
        <fullName evidence="4">Phosphatidylglycerol/phosphatidylinositol transfer protein</fullName>
    </recommendedName>
</protein>
<dbReference type="EMBL" id="ML735747">
    <property type="protein sequence ID" value="KAE8416737.1"/>
    <property type="molecule type" value="Genomic_DNA"/>
</dbReference>
<keyword evidence="7" id="KW-0445">Lipid transport</keyword>
<comment type="subunit">
    <text evidence="3">Monomer.</text>
</comment>
<name>A0ABQ6WHW4_9EURO</name>
<comment type="function">
    <text evidence="1">Catalyzes the intermembrane transfer of phosphatidylglycerol and phosphatidylinositol.</text>
</comment>
<feature type="domain" description="MD-2-related lipid-recognition" evidence="9">
    <location>
        <begin position="35"/>
        <end position="157"/>
    </location>
</feature>
<evidence type="ECO:0000256" key="6">
    <source>
        <dbReference type="ARBA" id="ARBA00022729"/>
    </source>
</evidence>
<evidence type="ECO:0000256" key="7">
    <source>
        <dbReference type="ARBA" id="ARBA00023055"/>
    </source>
</evidence>
<evidence type="ECO:0000256" key="2">
    <source>
        <dbReference type="ARBA" id="ARBA00006370"/>
    </source>
</evidence>
<evidence type="ECO:0000256" key="4">
    <source>
        <dbReference type="ARBA" id="ARBA00016056"/>
    </source>
</evidence>
<reference evidence="10 11" key="1">
    <citation type="submission" date="2019-04" db="EMBL/GenBank/DDBJ databases">
        <authorList>
            <consortium name="DOE Joint Genome Institute"/>
            <person name="Mondo S."/>
            <person name="Kjaerbolling I."/>
            <person name="Vesth T."/>
            <person name="Frisvad J.C."/>
            <person name="Nybo J.L."/>
            <person name="Theobald S."/>
            <person name="Kildgaard S."/>
            <person name="Isbrandt T."/>
            <person name="Kuo A."/>
            <person name="Sato A."/>
            <person name="Lyhne E.K."/>
            <person name="Kogle M.E."/>
            <person name="Wiebenga A."/>
            <person name="Kun R.S."/>
            <person name="Lubbers R.J."/>
            <person name="Makela M.R."/>
            <person name="Barry K."/>
            <person name="Chovatia M."/>
            <person name="Clum A."/>
            <person name="Daum C."/>
            <person name="Haridas S."/>
            <person name="He G."/>
            <person name="LaButti K."/>
            <person name="Lipzen A."/>
            <person name="Riley R."/>
            <person name="Salamov A."/>
            <person name="Simmons B.A."/>
            <person name="Magnuson J.K."/>
            <person name="Henrissat B."/>
            <person name="Mortensen U.H."/>
            <person name="Larsen T.O."/>
            <person name="Devries R.P."/>
            <person name="Grigoriev I.V."/>
            <person name="Machida M."/>
            <person name="Baker S.E."/>
            <person name="Andersen M.R."/>
            <person name="Cantor M.N."/>
            <person name="Hua S.X."/>
        </authorList>
    </citation>
    <scope>NUCLEOTIDE SEQUENCE [LARGE SCALE GENOMIC DNA]</scope>
    <source>
        <strain evidence="10 11">CBS 117616</strain>
    </source>
</reference>
<evidence type="ECO:0000256" key="1">
    <source>
        <dbReference type="ARBA" id="ARBA00002053"/>
    </source>
</evidence>
<keyword evidence="5" id="KW-0813">Transport</keyword>
<gene>
    <name evidence="10" type="ORF">BDV36DRAFT_259166</name>
</gene>
<accession>A0ABQ6WHW4</accession>